<keyword evidence="4" id="KW-1185">Reference proteome</keyword>
<dbReference type="Pfam" id="PF20253">
    <property type="entry name" value="DUF6604"/>
    <property type="match status" value="1"/>
</dbReference>
<evidence type="ECO:0000313" key="3">
    <source>
        <dbReference type="EMBL" id="KAK8006104.1"/>
    </source>
</evidence>
<feature type="compositionally biased region" description="Basic and acidic residues" evidence="1">
    <location>
        <begin position="209"/>
        <end position="221"/>
    </location>
</feature>
<dbReference type="PANTHER" id="PTHR38795:SF1">
    <property type="entry name" value="DUF6604 DOMAIN-CONTAINING PROTEIN"/>
    <property type="match status" value="1"/>
</dbReference>
<reference evidence="3 4" key="1">
    <citation type="submission" date="2023-01" db="EMBL/GenBank/DDBJ databases">
        <title>Analysis of 21 Apiospora genomes using comparative genomics revels a genus with tremendous synthesis potential of carbohydrate active enzymes and secondary metabolites.</title>
        <authorList>
            <person name="Sorensen T."/>
        </authorList>
    </citation>
    <scope>NUCLEOTIDE SEQUENCE [LARGE SCALE GENOMIC DNA]</scope>
    <source>
        <strain evidence="3 4">CBS 20057</strain>
    </source>
</reference>
<sequence length="596" mass="66587">MAAQSLHDIYTRQTTYLLHWLINTSNGIIESREDGYFDMRVNTTGETTVDDIPKVARLVAENLNSSEIPDLAIYLFDAVIQDRTTIHKAWVRFEKSTEEPDPELVESNKKHKYFIDQLLKAFTALDGPSRLSEQKACNAARPGQDDLNELVRFTNRFSALSINGDSRSDSGQSGAEYASRQASRPASTKGRQKSKGQRKKTRKEKGKWRKGDSQEKKKQLPQEDAAAKPCHNEIPLESCRIIGDVDIAYNMANAWINVVDKGLHSVVAAGVSHLAVAMVKQSEAALAVDFPGRENYQTVMGTLTGGNPDKCRVSLRITGAELDIRERAMVYIFRDLVDFLVDYSSYPHGRPTMRMLAEIESWDPRFDLQRARPAQRNEQQLFGLKEFAATVAFLAENAPANDIGRNIMPRHVSQLQCTVDSFTISRGWFVSSRGHIMSSPKYSFHSRRDIKRWMHDQTSAIDLGRLNNIDRLKVLCEDDSAALGAAKSLENVHLEFVGQSRGADGIWEVSPFTCGAGLLEALSISYSIGLRLMDDTQECLLLMHLHNMLVVKGFLKKPIEIYAMISRWLASTCFGGAGTPNSGFSEAFLACIKTPV</sequence>
<proteinExistence type="predicted"/>
<feature type="compositionally biased region" description="Polar residues" evidence="1">
    <location>
        <begin position="162"/>
        <end position="173"/>
    </location>
</feature>
<feature type="region of interest" description="Disordered" evidence="1">
    <location>
        <begin position="162"/>
        <end position="226"/>
    </location>
</feature>
<dbReference type="EMBL" id="JAQQWI010000017">
    <property type="protein sequence ID" value="KAK8006104.1"/>
    <property type="molecule type" value="Genomic_DNA"/>
</dbReference>
<organism evidence="3 4">
    <name type="scientific">Apiospora marii</name>
    <dbReference type="NCBI Taxonomy" id="335849"/>
    <lineage>
        <taxon>Eukaryota</taxon>
        <taxon>Fungi</taxon>
        <taxon>Dikarya</taxon>
        <taxon>Ascomycota</taxon>
        <taxon>Pezizomycotina</taxon>
        <taxon>Sordariomycetes</taxon>
        <taxon>Xylariomycetidae</taxon>
        <taxon>Amphisphaeriales</taxon>
        <taxon>Apiosporaceae</taxon>
        <taxon>Apiospora</taxon>
    </lineage>
</organism>
<accession>A0ABR1R9K7</accession>
<feature type="compositionally biased region" description="Basic residues" evidence="1">
    <location>
        <begin position="190"/>
        <end position="208"/>
    </location>
</feature>
<name>A0ABR1R9K7_9PEZI</name>
<gene>
    <name evidence="3" type="ORF">PG991_012401</name>
</gene>
<evidence type="ECO:0000256" key="1">
    <source>
        <dbReference type="SAM" id="MobiDB-lite"/>
    </source>
</evidence>
<feature type="domain" description="DUF6604" evidence="2">
    <location>
        <begin position="10"/>
        <end position="286"/>
    </location>
</feature>
<dbReference type="InterPro" id="IPR046539">
    <property type="entry name" value="DUF6604"/>
</dbReference>
<protein>
    <recommendedName>
        <fullName evidence="2">DUF6604 domain-containing protein</fullName>
    </recommendedName>
</protein>
<dbReference type="Proteomes" id="UP001396898">
    <property type="component" value="Unassembled WGS sequence"/>
</dbReference>
<comment type="caution">
    <text evidence="3">The sequence shown here is derived from an EMBL/GenBank/DDBJ whole genome shotgun (WGS) entry which is preliminary data.</text>
</comment>
<evidence type="ECO:0000259" key="2">
    <source>
        <dbReference type="Pfam" id="PF20253"/>
    </source>
</evidence>
<evidence type="ECO:0000313" key="4">
    <source>
        <dbReference type="Proteomes" id="UP001396898"/>
    </source>
</evidence>
<dbReference type="PANTHER" id="PTHR38795">
    <property type="entry name" value="DUF6604 DOMAIN-CONTAINING PROTEIN"/>
    <property type="match status" value="1"/>
</dbReference>